<feature type="region of interest" description="Disordered" evidence="5">
    <location>
        <begin position="91"/>
        <end position="132"/>
    </location>
</feature>
<dbReference type="RefSeq" id="XP_024662888.1">
    <property type="nucleotide sequence ID" value="XM_024807120.1"/>
</dbReference>
<dbReference type="STRING" id="45607.A0A2T0FD60"/>
<comment type="caution">
    <text evidence="7">The sequence shown here is derived from an EMBL/GenBank/DDBJ whole genome shotgun (WGS) entry which is preliminary data.</text>
</comment>
<evidence type="ECO:0000256" key="3">
    <source>
        <dbReference type="ARBA" id="ARBA00022989"/>
    </source>
</evidence>
<organism evidence="7 8">
    <name type="scientific">Wickerhamiella sorbophila</name>
    <dbReference type="NCBI Taxonomy" id="45607"/>
    <lineage>
        <taxon>Eukaryota</taxon>
        <taxon>Fungi</taxon>
        <taxon>Dikarya</taxon>
        <taxon>Ascomycota</taxon>
        <taxon>Saccharomycotina</taxon>
        <taxon>Dipodascomycetes</taxon>
        <taxon>Dipodascales</taxon>
        <taxon>Trichomonascaceae</taxon>
        <taxon>Wickerhamiella</taxon>
    </lineage>
</organism>
<keyword evidence="4 6" id="KW-0472">Membrane</keyword>
<keyword evidence="8" id="KW-1185">Reference proteome</keyword>
<accession>A0A2T0FD60</accession>
<evidence type="ECO:0000256" key="6">
    <source>
        <dbReference type="SAM" id="Phobius"/>
    </source>
</evidence>
<dbReference type="GO" id="GO:0031398">
    <property type="term" value="P:positive regulation of protein ubiquitination"/>
    <property type="evidence" value="ECO:0007669"/>
    <property type="project" value="TreeGrafter"/>
</dbReference>
<dbReference type="PANTHER" id="PTHR13396:SF5">
    <property type="entry name" value="NEDD4 FAMILY INTERACTING PROTEIN"/>
    <property type="match status" value="1"/>
</dbReference>
<dbReference type="Pfam" id="PF10176">
    <property type="entry name" value="NEDD4_Bsd2"/>
    <property type="match status" value="1"/>
</dbReference>
<comment type="subcellular location">
    <subcellularLocation>
        <location evidence="1">Membrane</location>
        <topology evidence="1">Multi-pass membrane protein</topology>
    </subcellularLocation>
</comment>
<dbReference type="AlphaFoldDB" id="A0A2T0FD60"/>
<dbReference type="GO" id="GO:0048471">
    <property type="term" value="C:perinuclear region of cytoplasm"/>
    <property type="evidence" value="ECO:0007669"/>
    <property type="project" value="TreeGrafter"/>
</dbReference>
<dbReference type="GO" id="GO:0005783">
    <property type="term" value="C:endoplasmic reticulum"/>
    <property type="evidence" value="ECO:0007669"/>
    <property type="project" value="TreeGrafter"/>
</dbReference>
<dbReference type="Proteomes" id="UP000238350">
    <property type="component" value="Unassembled WGS sequence"/>
</dbReference>
<keyword evidence="3 6" id="KW-1133">Transmembrane helix</keyword>
<evidence type="ECO:0000313" key="8">
    <source>
        <dbReference type="Proteomes" id="UP000238350"/>
    </source>
</evidence>
<dbReference type="OrthoDB" id="10003116at2759"/>
<feature type="compositionally biased region" description="Acidic residues" evidence="5">
    <location>
        <begin position="38"/>
        <end position="47"/>
    </location>
</feature>
<gene>
    <name evidence="7" type="ORF">B9G98_00562</name>
</gene>
<proteinExistence type="predicted"/>
<dbReference type="InterPro" id="IPR019325">
    <property type="entry name" value="NEDD4/Bsd2"/>
</dbReference>
<dbReference type="GO" id="GO:0016020">
    <property type="term" value="C:membrane"/>
    <property type="evidence" value="ECO:0007669"/>
    <property type="project" value="UniProtKB-SubCell"/>
</dbReference>
<dbReference type="PANTHER" id="PTHR13396">
    <property type="entry name" value="NEDD4 FAMILY INTERACTING PROTEIN 1/2"/>
    <property type="match status" value="1"/>
</dbReference>
<dbReference type="GeneID" id="36514311"/>
<dbReference type="GO" id="GO:0005794">
    <property type="term" value="C:Golgi apparatus"/>
    <property type="evidence" value="ECO:0007669"/>
    <property type="project" value="TreeGrafter"/>
</dbReference>
<feature type="region of interest" description="Disordered" evidence="5">
    <location>
        <begin position="1"/>
        <end position="73"/>
    </location>
</feature>
<protein>
    <submittedName>
        <fullName evidence="7">Metal homeostatis protein BSD2</fullName>
    </submittedName>
</protein>
<reference evidence="7 8" key="1">
    <citation type="submission" date="2017-04" db="EMBL/GenBank/DDBJ databases">
        <title>Genome sequencing of [Candida] sorbophila.</title>
        <authorList>
            <person name="Ahn J.O."/>
        </authorList>
    </citation>
    <scope>NUCLEOTIDE SEQUENCE [LARGE SCALE GENOMIC DNA]</scope>
    <source>
        <strain evidence="7 8">DS02</strain>
    </source>
</reference>
<evidence type="ECO:0000256" key="2">
    <source>
        <dbReference type="ARBA" id="ARBA00022692"/>
    </source>
</evidence>
<dbReference type="GO" id="GO:0030001">
    <property type="term" value="P:metal ion transport"/>
    <property type="evidence" value="ECO:0007669"/>
    <property type="project" value="InterPro"/>
</dbReference>
<evidence type="ECO:0000256" key="5">
    <source>
        <dbReference type="SAM" id="MobiDB-lite"/>
    </source>
</evidence>
<dbReference type="GO" id="GO:0007034">
    <property type="term" value="P:vacuolar transport"/>
    <property type="evidence" value="ECO:0007669"/>
    <property type="project" value="InterPro"/>
</dbReference>
<feature type="compositionally biased region" description="Acidic residues" evidence="5">
    <location>
        <begin position="106"/>
        <end position="115"/>
    </location>
</feature>
<feature type="compositionally biased region" description="Polar residues" evidence="5">
    <location>
        <begin position="53"/>
        <end position="70"/>
    </location>
</feature>
<feature type="transmembrane region" description="Helical" evidence="6">
    <location>
        <begin position="164"/>
        <end position="185"/>
    </location>
</feature>
<feature type="compositionally biased region" description="Basic and acidic residues" evidence="5">
    <location>
        <begin position="116"/>
        <end position="125"/>
    </location>
</feature>
<sequence length="320" mass="35008">MTAYSQVPQAGPLANEPEESTGDGHRGSAERLINTFEFESESDEDWVDDRQTNIDSAAANTQTPSSSQNQEHSRGLSFNIFARFGKNKTESGHGNGVFGNLVAKGDDEDVQEDDGEVSRNEKPPSYEEAAADATPSYWETTIMTSDWSDEVLVGDMPVGGPMHFAWNMLVSSTFTFIGFVVTYLFHTTHAARGGSLAGLGCSLIQASYSFDISARAPSAPPDEFIPDDPNDFNGGSMSGSMHHPEMMSGVSEHSAAEDCNSQSTLVSNIMFIIGWVLIARGLHAYLYAQYIKTRILRHNTEQQQQQVPEELVLEPQPEQV</sequence>
<dbReference type="GO" id="GO:0006511">
    <property type="term" value="P:ubiquitin-dependent protein catabolic process"/>
    <property type="evidence" value="ECO:0007669"/>
    <property type="project" value="TreeGrafter"/>
</dbReference>
<evidence type="ECO:0000256" key="4">
    <source>
        <dbReference type="ARBA" id="ARBA00023136"/>
    </source>
</evidence>
<dbReference type="EMBL" id="NDIQ01000001">
    <property type="protein sequence ID" value="PRT52942.1"/>
    <property type="molecule type" value="Genomic_DNA"/>
</dbReference>
<evidence type="ECO:0000313" key="7">
    <source>
        <dbReference type="EMBL" id="PRT52942.1"/>
    </source>
</evidence>
<evidence type="ECO:0000256" key="1">
    <source>
        <dbReference type="ARBA" id="ARBA00004141"/>
    </source>
</evidence>
<dbReference type="CDD" id="cd22212">
    <property type="entry name" value="NDFIP-like"/>
    <property type="match status" value="1"/>
</dbReference>
<keyword evidence="2 6" id="KW-0812">Transmembrane</keyword>
<feature type="transmembrane region" description="Helical" evidence="6">
    <location>
        <begin position="269"/>
        <end position="288"/>
    </location>
</feature>
<name>A0A2T0FD60_9ASCO</name>